<accession>A0A1A6Y657</accession>
<protein>
    <submittedName>
        <fullName evidence="1">Uncharacterized protein</fullName>
    </submittedName>
</protein>
<evidence type="ECO:0000313" key="1">
    <source>
        <dbReference type="EMBL" id="OBU70415.1"/>
    </source>
</evidence>
<gene>
    <name evidence="1" type="ORF">A9K58_00235</name>
</gene>
<name>A0A1A6Y657_STEMA</name>
<evidence type="ECO:0000313" key="2">
    <source>
        <dbReference type="Proteomes" id="UP000092256"/>
    </source>
</evidence>
<proteinExistence type="predicted"/>
<dbReference type="Proteomes" id="UP000092256">
    <property type="component" value="Unassembled WGS sequence"/>
</dbReference>
<dbReference type="EMBL" id="LYVJ01000001">
    <property type="protein sequence ID" value="OBU70415.1"/>
    <property type="molecule type" value="Genomic_DNA"/>
</dbReference>
<dbReference type="AlphaFoldDB" id="A0A1A6Y657"/>
<reference evidence="1 2" key="1">
    <citation type="submission" date="2016-05" db="EMBL/GenBank/DDBJ databases">
        <title>Draft Genome Sequences of Stenotrophomonas maltophilia Strains Sm32COP, Sm41DVV, Sm46PAILV, SmF3, SmF22, SmSOFb1 and SmCVFa1, Isolated from Different Manures, in France.</title>
        <authorList>
            <person name="Nazaret S."/>
            <person name="Bodilis J."/>
        </authorList>
    </citation>
    <scope>NUCLEOTIDE SEQUENCE [LARGE SCALE GENOMIC DNA]</scope>
    <source>
        <strain evidence="1 2">Sm46PAILV</strain>
    </source>
</reference>
<organism evidence="1 2">
    <name type="scientific">Stenotrophomonas maltophilia</name>
    <name type="common">Pseudomonas maltophilia</name>
    <name type="synonym">Xanthomonas maltophilia</name>
    <dbReference type="NCBI Taxonomy" id="40324"/>
    <lineage>
        <taxon>Bacteria</taxon>
        <taxon>Pseudomonadati</taxon>
        <taxon>Pseudomonadota</taxon>
        <taxon>Gammaproteobacteria</taxon>
        <taxon>Lysobacterales</taxon>
        <taxon>Lysobacteraceae</taxon>
        <taxon>Stenotrophomonas</taxon>
        <taxon>Stenotrophomonas maltophilia group</taxon>
    </lineage>
</organism>
<comment type="caution">
    <text evidence="1">The sequence shown here is derived from an EMBL/GenBank/DDBJ whole genome shotgun (WGS) entry which is preliminary data.</text>
</comment>
<sequence>MPENSREAAMVVIERDATDKPTVWCDPGVVDLVRALNAGGLRTLWSCDGHGHRPAVVGLMDGRQLLVLESVEALHQLAHLWPNINGQRSTP</sequence>